<feature type="compositionally biased region" description="Polar residues" evidence="2">
    <location>
        <begin position="233"/>
        <end position="244"/>
    </location>
</feature>
<feature type="region of interest" description="Disordered" evidence="2">
    <location>
        <begin position="221"/>
        <end position="272"/>
    </location>
</feature>
<protein>
    <submittedName>
        <fullName evidence="3">Uncharacterized protein</fullName>
    </submittedName>
</protein>
<feature type="region of interest" description="Disordered" evidence="2">
    <location>
        <begin position="123"/>
        <end position="143"/>
    </location>
</feature>
<name>A0A7S2DQQ9_9STRA</name>
<reference evidence="3" key="1">
    <citation type="submission" date="2021-01" db="EMBL/GenBank/DDBJ databases">
        <authorList>
            <person name="Corre E."/>
            <person name="Pelletier E."/>
            <person name="Niang G."/>
            <person name="Scheremetjew M."/>
            <person name="Finn R."/>
            <person name="Kale V."/>
            <person name="Holt S."/>
            <person name="Cochrane G."/>
            <person name="Meng A."/>
            <person name="Brown T."/>
            <person name="Cohen L."/>
        </authorList>
    </citation>
    <scope>NUCLEOTIDE SEQUENCE</scope>
    <source>
        <strain evidence="3">CCMP1381</strain>
    </source>
</reference>
<evidence type="ECO:0000256" key="2">
    <source>
        <dbReference type="SAM" id="MobiDB-lite"/>
    </source>
</evidence>
<feature type="region of interest" description="Disordered" evidence="2">
    <location>
        <begin position="181"/>
        <end position="208"/>
    </location>
</feature>
<feature type="compositionally biased region" description="Polar residues" evidence="2">
    <location>
        <begin position="131"/>
        <end position="143"/>
    </location>
</feature>
<dbReference type="AlphaFoldDB" id="A0A7S2DQQ9"/>
<sequence length="352" mass="37829">MSPFSVGKMLHGLVPEGGDQEQRILAMARNPALALALVKSLQLHFPLQLMAGGKINYKGTDLLTISSEITATTYSMHCAWCASHHVNPSSSPKNNWNVNSLKAFTSRFLSLIVPFRAELVRKKKEEDDNDNAATATTFSGGQPGSQYSSFLARGINDIDNLVNSVSSLGQSGRELLGLATTDPNAISPLPSPPGVGPAPAIQPNPASVDDLLAGGDVSHLQRGEKDAEVQEGESFNTPVATTGTKRMRQQGGGGASSTCRPRFASGNSADERVKTGSTAFSDVMSALKVQIHGMNKTQESGSSYLKVMTAIKEKDAETAMLRARNESKKLEIEERKLALEERRFNHQFSNRS</sequence>
<gene>
    <name evidence="3" type="ORF">DSPE1174_LOCUS24664</name>
</gene>
<feature type="coiled-coil region" evidence="1">
    <location>
        <begin position="313"/>
        <end position="343"/>
    </location>
</feature>
<proteinExistence type="predicted"/>
<evidence type="ECO:0000313" key="3">
    <source>
        <dbReference type="EMBL" id="CAD9461457.1"/>
    </source>
</evidence>
<evidence type="ECO:0000256" key="1">
    <source>
        <dbReference type="SAM" id="Coils"/>
    </source>
</evidence>
<feature type="compositionally biased region" description="Pro residues" evidence="2">
    <location>
        <begin position="189"/>
        <end position="202"/>
    </location>
</feature>
<keyword evidence="1" id="KW-0175">Coiled coil</keyword>
<dbReference type="EMBL" id="HBGS01047539">
    <property type="protein sequence ID" value="CAD9461457.1"/>
    <property type="molecule type" value="Transcribed_RNA"/>
</dbReference>
<accession>A0A7S2DQQ9</accession>
<organism evidence="3">
    <name type="scientific">Octactis speculum</name>
    <dbReference type="NCBI Taxonomy" id="3111310"/>
    <lineage>
        <taxon>Eukaryota</taxon>
        <taxon>Sar</taxon>
        <taxon>Stramenopiles</taxon>
        <taxon>Ochrophyta</taxon>
        <taxon>Dictyochophyceae</taxon>
        <taxon>Dictyochales</taxon>
        <taxon>Dictyochaceae</taxon>
        <taxon>Octactis</taxon>
    </lineage>
</organism>